<keyword evidence="18" id="KW-0472">Membrane</keyword>
<evidence type="ECO:0000313" key="21">
    <source>
        <dbReference type="EMBL" id="VAW55841.1"/>
    </source>
</evidence>
<dbReference type="GO" id="GO:0008033">
    <property type="term" value="P:tRNA processing"/>
    <property type="evidence" value="ECO:0007669"/>
    <property type="project" value="UniProtKB-KW"/>
</dbReference>
<keyword evidence="9" id="KW-0819">tRNA processing</keyword>
<dbReference type="Gene3D" id="3.40.1260.20">
    <property type="entry name" value="Ribonuclease E, catalytic domain"/>
    <property type="match status" value="1"/>
</dbReference>
<dbReference type="GO" id="GO:0005737">
    <property type="term" value="C:cytoplasm"/>
    <property type="evidence" value="ECO:0007669"/>
    <property type="project" value="UniProtKB-SubCell"/>
</dbReference>
<keyword evidence="12" id="KW-0699">rRNA-binding</keyword>
<sequence>MKRILINALQKEETRVAMVDGQQLYDLDIEVSSHEQKKASIYKGTITRVEPSLEAAFVNYGADRHGFLPFKEISRSYFTNEARNASGRPDIRTAVKEGQQVIVQVDKEERGNKGAALTTFISLAGRYLVLMPNNPRAGGVSRRIEGDDRKELRDAMADLDIPKGMGLIVRTAGVGRAAEELQWDMGYQVQVWDAIEKAAASRPAPFLIYQESNVIIRALRDYFRDDVGEILIDNPDVYKTAEDFVKQVMPNSHSKLKLYQDDIPMFNRYQIEGQIESAFQREVTLPSGGSIVIDLTEALISIDINSARATKGSDIEDTATNTNLEAADEIARQLRLRDLGGLVVIDFIDMMANKNQRAVENRLRDALKVDRARVQIGRISRFGLLEMSRQRLRPSLGEATQKVCPQCNGYGTIRNIESLSLSLLRIAEEESLKDHTSRVIIQVPVEVATYILNEKRKNLAEIEIRTGVEVSFIANKTMMLPHYEVSRLRGSDVSDVEGKTSYQLASENEQAYVPDRGKVKSTVSERPAVQSITPSQPAPIVEKKLEKEPGLLTRIIQSLFSSEEIEEKERSPQQSSQQSNQNRNDRNRSRNRSRRNGRSDSRHEGRNENKSRGSKAGTKQVGSKQTDKPQSNKPQQRRQQQNKPPVVKSDLQDNRSRAYKGQDASSSENKNQTPKHSENTKLDVISQESKAQENRSQDNKIQDNSIQENKIQRNKNRDHKKPSNVDLPFKENEEHAPKFVPNPGDNVTQEASVKEGNAPHNDSQQDTTKEISRRGGRRSRGGRRRGGNRINDNQENDQQSSQNQTNEDNASQGEEQGAQQKLSQSIPPVKKVSNTNRKISTRKVWPKDPMSPPEPVIAETAVPPKTDASEVKSVVVPVAEVKKPIKRPKKQEVEIKPIDDKPAVAKASAVSDTRVSDKGTPEKEESETSRSKPAAKPNKPRTRSSSRSTTRSQSKTPSKPATKRQPKMAVTTEPTPKPWEFQGKSGSQAKPVAATKPSIKRGAPAKKTASKSTVVPKTGGDAERKPWEF</sequence>
<evidence type="ECO:0000256" key="14">
    <source>
        <dbReference type="ARBA" id="ARBA00022801"/>
    </source>
</evidence>
<dbReference type="Pfam" id="PF00575">
    <property type="entry name" value="S1"/>
    <property type="match status" value="1"/>
</dbReference>
<dbReference type="Pfam" id="PF20833">
    <property type="entry name" value="RNase_E_G_Thio"/>
    <property type="match status" value="1"/>
</dbReference>
<dbReference type="SMART" id="SM00316">
    <property type="entry name" value="S1"/>
    <property type="match status" value="1"/>
</dbReference>
<dbReference type="InterPro" id="IPR012340">
    <property type="entry name" value="NA-bd_OB-fold"/>
</dbReference>
<dbReference type="Pfam" id="PF10150">
    <property type="entry name" value="RNase_E_G"/>
    <property type="match status" value="1"/>
</dbReference>
<dbReference type="InterPro" id="IPR019307">
    <property type="entry name" value="RNA-bd_AU-1/RNase_E/G"/>
</dbReference>
<feature type="region of interest" description="Disordered" evidence="19">
    <location>
        <begin position="507"/>
        <end position="535"/>
    </location>
</feature>
<keyword evidence="6" id="KW-0963">Cytoplasm</keyword>
<keyword evidence="11" id="KW-0479">Metal-binding</keyword>
<dbReference type="InterPro" id="IPR048583">
    <property type="entry name" value="RNase_E_G_thioredoxin-like"/>
</dbReference>
<evidence type="ECO:0000256" key="4">
    <source>
        <dbReference type="ARBA" id="ARBA00017719"/>
    </source>
</evidence>
<evidence type="ECO:0000256" key="12">
    <source>
        <dbReference type="ARBA" id="ARBA00022730"/>
    </source>
</evidence>
<feature type="compositionally biased region" description="Basic residues" evidence="19">
    <location>
        <begin position="712"/>
        <end position="722"/>
    </location>
</feature>
<protein>
    <recommendedName>
        <fullName evidence="4">Ribonuclease G</fullName>
    </recommendedName>
</protein>
<dbReference type="AlphaFoldDB" id="A0A3B0WKK5"/>
<evidence type="ECO:0000256" key="16">
    <source>
        <dbReference type="ARBA" id="ARBA00022842"/>
    </source>
</evidence>
<feature type="compositionally biased region" description="Polar residues" evidence="19">
    <location>
        <begin position="810"/>
        <end position="838"/>
    </location>
</feature>
<keyword evidence="16" id="KW-0460">Magnesium</keyword>
<evidence type="ECO:0000256" key="18">
    <source>
        <dbReference type="ARBA" id="ARBA00023136"/>
    </source>
</evidence>
<dbReference type="GO" id="GO:0008995">
    <property type="term" value="F:ribonuclease E activity"/>
    <property type="evidence" value="ECO:0007669"/>
    <property type="project" value="InterPro"/>
</dbReference>
<comment type="subcellular location">
    <subcellularLocation>
        <location evidence="2">Cytoplasm</location>
    </subcellularLocation>
</comment>
<dbReference type="PANTHER" id="PTHR30001:SF1">
    <property type="entry name" value="RIBONUCLEASE E_G-LIKE PROTEIN, CHLOROPLASTIC"/>
    <property type="match status" value="1"/>
</dbReference>
<gene>
    <name evidence="21" type="ORF">MNBD_GAMMA07-1905</name>
</gene>
<feature type="compositionally biased region" description="Basic and acidic residues" evidence="19">
    <location>
        <begin position="597"/>
        <end position="611"/>
    </location>
</feature>
<feature type="compositionally biased region" description="Basic and acidic residues" evidence="19">
    <location>
        <begin position="890"/>
        <end position="903"/>
    </location>
</feature>
<evidence type="ECO:0000256" key="3">
    <source>
        <dbReference type="ARBA" id="ARBA00005663"/>
    </source>
</evidence>
<dbReference type="FunFam" id="2.40.50.140:FF:000040">
    <property type="entry name" value="Ribonuclease E"/>
    <property type="match status" value="1"/>
</dbReference>
<feature type="compositionally biased region" description="Low complexity" evidence="19">
    <location>
        <begin position="628"/>
        <end position="645"/>
    </location>
</feature>
<dbReference type="InterPro" id="IPR003029">
    <property type="entry name" value="S1_domain"/>
</dbReference>
<dbReference type="GO" id="GO:0046872">
    <property type="term" value="F:metal ion binding"/>
    <property type="evidence" value="ECO:0007669"/>
    <property type="project" value="UniProtKB-KW"/>
</dbReference>
<evidence type="ECO:0000256" key="15">
    <source>
        <dbReference type="ARBA" id="ARBA00022833"/>
    </source>
</evidence>
<feature type="domain" description="S1 motif" evidence="20">
    <location>
        <begin position="39"/>
        <end position="120"/>
    </location>
</feature>
<comment type="similarity">
    <text evidence="3">Belongs to the RNase E/G family. RNase G subfamily.</text>
</comment>
<keyword evidence="10" id="KW-0540">Nuclease</keyword>
<feature type="compositionally biased region" description="Low complexity" evidence="19">
    <location>
        <begin position="788"/>
        <end position="809"/>
    </location>
</feature>
<dbReference type="HAMAP" id="MF_00970">
    <property type="entry name" value="RNase_E"/>
    <property type="match status" value="1"/>
</dbReference>
<name>A0A3B0WKK5_9ZZZZ</name>
<dbReference type="InterPro" id="IPR028878">
    <property type="entry name" value="RNase_E"/>
</dbReference>
<feature type="compositionally biased region" description="Basic and acidic residues" evidence="19">
    <location>
        <begin position="914"/>
        <end position="930"/>
    </location>
</feature>
<dbReference type="PROSITE" id="PS50126">
    <property type="entry name" value="S1"/>
    <property type="match status" value="1"/>
</dbReference>
<feature type="region of interest" description="Disordered" evidence="19">
    <location>
        <begin position="563"/>
        <end position="1029"/>
    </location>
</feature>
<reference evidence="21" key="1">
    <citation type="submission" date="2018-06" db="EMBL/GenBank/DDBJ databases">
        <authorList>
            <person name="Zhirakovskaya E."/>
        </authorList>
    </citation>
    <scope>NUCLEOTIDE SEQUENCE</scope>
</reference>
<dbReference type="GO" id="GO:0006364">
    <property type="term" value="P:rRNA processing"/>
    <property type="evidence" value="ECO:0007669"/>
    <property type="project" value="UniProtKB-KW"/>
</dbReference>
<evidence type="ECO:0000259" key="20">
    <source>
        <dbReference type="PROSITE" id="PS50126"/>
    </source>
</evidence>
<organism evidence="21">
    <name type="scientific">hydrothermal vent metagenome</name>
    <dbReference type="NCBI Taxonomy" id="652676"/>
    <lineage>
        <taxon>unclassified sequences</taxon>
        <taxon>metagenomes</taxon>
        <taxon>ecological metagenomes</taxon>
    </lineage>
</organism>
<evidence type="ECO:0000256" key="2">
    <source>
        <dbReference type="ARBA" id="ARBA00004496"/>
    </source>
</evidence>
<evidence type="ECO:0000256" key="13">
    <source>
        <dbReference type="ARBA" id="ARBA00022759"/>
    </source>
</evidence>
<keyword evidence="14 21" id="KW-0378">Hydrolase</keyword>
<accession>A0A3B0WKK5</accession>
<keyword evidence="15" id="KW-0862">Zinc</keyword>
<dbReference type="InterPro" id="IPR004659">
    <property type="entry name" value="RNase_E/G"/>
</dbReference>
<proteinExistence type="inferred from homology"/>
<feature type="compositionally biased region" description="Low complexity" evidence="19">
    <location>
        <begin position="572"/>
        <end position="582"/>
    </location>
</feature>
<feature type="compositionally biased region" description="Basic and acidic residues" evidence="19">
    <location>
        <begin position="690"/>
        <end position="701"/>
    </location>
</feature>
<dbReference type="Gene3D" id="2.40.50.140">
    <property type="entry name" value="Nucleic acid-binding proteins"/>
    <property type="match status" value="1"/>
</dbReference>
<keyword evidence="17" id="KW-0694">RNA-binding</keyword>
<dbReference type="EMBL" id="UOFF01000127">
    <property type="protein sequence ID" value="VAW55841.1"/>
    <property type="molecule type" value="Genomic_DNA"/>
</dbReference>
<evidence type="ECO:0000256" key="1">
    <source>
        <dbReference type="ARBA" id="ARBA00001946"/>
    </source>
</evidence>
<feature type="compositionally biased region" description="Basic residues" evidence="19">
    <location>
        <begin position="774"/>
        <end position="787"/>
    </location>
</feature>
<evidence type="ECO:0000256" key="10">
    <source>
        <dbReference type="ARBA" id="ARBA00022722"/>
    </source>
</evidence>
<evidence type="ECO:0000256" key="19">
    <source>
        <dbReference type="SAM" id="MobiDB-lite"/>
    </source>
</evidence>
<dbReference type="NCBIfam" id="TIGR00757">
    <property type="entry name" value="RNaseEG"/>
    <property type="match status" value="1"/>
</dbReference>
<evidence type="ECO:0000256" key="11">
    <source>
        <dbReference type="ARBA" id="ARBA00022723"/>
    </source>
</evidence>
<keyword evidence="7" id="KW-0997">Cell inner membrane</keyword>
<dbReference type="CDD" id="cd04453">
    <property type="entry name" value="S1_RNase_E"/>
    <property type="match status" value="1"/>
</dbReference>
<dbReference type="PANTHER" id="PTHR30001">
    <property type="entry name" value="RIBONUCLEASE"/>
    <property type="match status" value="1"/>
</dbReference>
<evidence type="ECO:0000256" key="8">
    <source>
        <dbReference type="ARBA" id="ARBA00022552"/>
    </source>
</evidence>
<evidence type="ECO:0000256" key="9">
    <source>
        <dbReference type="ARBA" id="ARBA00022694"/>
    </source>
</evidence>
<comment type="cofactor">
    <cofactor evidence="1">
        <name>Mg(2+)</name>
        <dbReference type="ChEBI" id="CHEBI:18420"/>
    </cofactor>
</comment>
<evidence type="ECO:0000256" key="6">
    <source>
        <dbReference type="ARBA" id="ARBA00022490"/>
    </source>
</evidence>
<evidence type="ECO:0000256" key="17">
    <source>
        <dbReference type="ARBA" id="ARBA00022884"/>
    </source>
</evidence>
<evidence type="ECO:0000256" key="5">
    <source>
        <dbReference type="ARBA" id="ARBA00022475"/>
    </source>
</evidence>
<feature type="compositionally biased region" description="Basic and acidic residues" evidence="19">
    <location>
        <begin position="728"/>
        <end position="737"/>
    </location>
</feature>
<keyword evidence="5" id="KW-1003">Cell membrane</keyword>
<feature type="compositionally biased region" description="Low complexity" evidence="19">
    <location>
        <begin position="945"/>
        <end position="960"/>
    </location>
</feature>
<dbReference type="GO" id="GO:0019843">
    <property type="term" value="F:rRNA binding"/>
    <property type="evidence" value="ECO:0007669"/>
    <property type="project" value="UniProtKB-KW"/>
</dbReference>
<feature type="compositionally biased region" description="Polar residues" evidence="19">
    <location>
        <begin position="663"/>
        <end position="674"/>
    </location>
</feature>
<evidence type="ECO:0000256" key="7">
    <source>
        <dbReference type="ARBA" id="ARBA00022519"/>
    </source>
</evidence>
<keyword evidence="13" id="KW-0255">Endonuclease</keyword>
<keyword evidence="8" id="KW-0698">rRNA processing</keyword>
<dbReference type="SUPFAM" id="SSF50249">
    <property type="entry name" value="Nucleic acid-binding proteins"/>
    <property type="match status" value="1"/>
</dbReference>
<feature type="compositionally biased region" description="Basic and acidic residues" evidence="19">
    <location>
        <begin position="1020"/>
        <end position="1029"/>
    </location>
</feature>